<keyword evidence="3" id="KW-1185">Reference proteome</keyword>
<evidence type="ECO:0000313" key="2">
    <source>
        <dbReference type="EMBL" id="GLK76554.1"/>
    </source>
</evidence>
<dbReference type="Pfam" id="PF02635">
    <property type="entry name" value="DsrE"/>
    <property type="match status" value="1"/>
</dbReference>
<dbReference type="AlphaFoldDB" id="A0A9W6N315"/>
<organism evidence="2 3">
    <name type="scientific">Methylopila jiangsuensis</name>
    <dbReference type="NCBI Taxonomy" id="586230"/>
    <lineage>
        <taxon>Bacteria</taxon>
        <taxon>Pseudomonadati</taxon>
        <taxon>Pseudomonadota</taxon>
        <taxon>Alphaproteobacteria</taxon>
        <taxon>Hyphomicrobiales</taxon>
        <taxon>Methylopilaceae</taxon>
        <taxon>Methylopila</taxon>
    </lineage>
</organism>
<feature type="chain" id="PRO_5040904161" description="DsrE/DsrF-like family protein" evidence="1">
    <location>
        <begin position="23"/>
        <end position="152"/>
    </location>
</feature>
<sequence>MLVKLIAAATLAGLAMFGVAKAGETAEPGYYTDQKVVYHNDGGHDGPAYFKRMLGSIRNHVEALGRDHVQIRVVDHGDGVTLFKLAQEDKVLAERIDALKSDGVRFLICANTLNEREINWKTLYGVSEQDIVPSGVAELARLQQMGFVYVHL</sequence>
<feature type="signal peptide" evidence="1">
    <location>
        <begin position="1"/>
        <end position="22"/>
    </location>
</feature>
<evidence type="ECO:0000256" key="1">
    <source>
        <dbReference type="SAM" id="SignalP"/>
    </source>
</evidence>
<dbReference type="RefSeq" id="WP_428981337.1">
    <property type="nucleotide sequence ID" value="NZ_BSFK01000009.1"/>
</dbReference>
<reference evidence="2" key="2">
    <citation type="submission" date="2023-01" db="EMBL/GenBank/DDBJ databases">
        <authorList>
            <person name="Sun Q."/>
            <person name="Evtushenko L."/>
        </authorList>
    </citation>
    <scope>NUCLEOTIDE SEQUENCE</scope>
    <source>
        <strain evidence="2">VKM B-2555</strain>
    </source>
</reference>
<keyword evidence="1" id="KW-0732">Signal</keyword>
<proteinExistence type="predicted"/>
<dbReference type="Gene3D" id="3.40.1260.10">
    <property type="entry name" value="DsrEFH-like"/>
    <property type="match status" value="1"/>
</dbReference>
<dbReference type="EMBL" id="BSFK01000009">
    <property type="protein sequence ID" value="GLK76554.1"/>
    <property type="molecule type" value="Genomic_DNA"/>
</dbReference>
<reference evidence="2" key="1">
    <citation type="journal article" date="2014" name="Int. J. Syst. Evol. Microbiol.">
        <title>Complete genome sequence of Corynebacterium casei LMG S-19264T (=DSM 44701T), isolated from a smear-ripened cheese.</title>
        <authorList>
            <consortium name="US DOE Joint Genome Institute (JGI-PGF)"/>
            <person name="Walter F."/>
            <person name="Albersmeier A."/>
            <person name="Kalinowski J."/>
            <person name="Ruckert C."/>
        </authorList>
    </citation>
    <scope>NUCLEOTIDE SEQUENCE</scope>
    <source>
        <strain evidence="2">VKM B-2555</strain>
    </source>
</reference>
<dbReference type="InterPro" id="IPR027396">
    <property type="entry name" value="DsrEFH-like"/>
</dbReference>
<evidence type="ECO:0000313" key="3">
    <source>
        <dbReference type="Proteomes" id="UP001143364"/>
    </source>
</evidence>
<protein>
    <recommendedName>
        <fullName evidence="4">DsrE/DsrF-like family protein</fullName>
    </recommendedName>
</protein>
<evidence type="ECO:0008006" key="4">
    <source>
        <dbReference type="Google" id="ProtNLM"/>
    </source>
</evidence>
<dbReference type="PANTHER" id="PTHR37691">
    <property type="entry name" value="BLR3518 PROTEIN"/>
    <property type="match status" value="1"/>
</dbReference>
<name>A0A9W6N315_9HYPH</name>
<dbReference type="PANTHER" id="PTHR37691:SF1">
    <property type="entry name" value="BLR3518 PROTEIN"/>
    <property type="match status" value="1"/>
</dbReference>
<dbReference type="Proteomes" id="UP001143364">
    <property type="component" value="Unassembled WGS sequence"/>
</dbReference>
<dbReference type="SUPFAM" id="SSF75169">
    <property type="entry name" value="DsrEFH-like"/>
    <property type="match status" value="1"/>
</dbReference>
<gene>
    <name evidence="2" type="ORF">GCM10008171_18080</name>
</gene>
<dbReference type="InterPro" id="IPR003787">
    <property type="entry name" value="Sulphur_relay_DsrE/F-like"/>
</dbReference>
<comment type="caution">
    <text evidence="2">The sequence shown here is derived from an EMBL/GenBank/DDBJ whole genome shotgun (WGS) entry which is preliminary data.</text>
</comment>
<accession>A0A9W6N315</accession>